<name>A0ACC0ATI3_CATRO</name>
<accession>A0ACC0ATI3</accession>
<keyword evidence="2" id="KW-1185">Reference proteome</keyword>
<comment type="caution">
    <text evidence="1">The sequence shown here is derived from an EMBL/GenBank/DDBJ whole genome shotgun (WGS) entry which is preliminary data.</text>
</comment>
<organism evidence="1 2">
    <name type="scientific">Catharanthus roseus</name>
    <name type="common">Madagascar periwinkle</name>
    <name type="synonym">Vinca rosea</name>
    <dbReference type="NCBI Taxonomy" id="4058"/>
    <lineage>
        <taxon>Eukaryota</taxon>
        <taxon>Viridiplantae</taxon>
        <taxon>Streptophyta</taxon>
        <taxon>Embryophyta</taxon>
        <taxon>Tracheophyta</taxon>
        <taxon>Spermatophyta</taxon>
        <taxon>Magnoliopsida</taxon>
        <taxon>eudicotyledons</taxon>
        <taxon>Gunneridae</taxon>
        <taxon>Pentapetalae</taxon>
        <taxon>asterids</taxon>
        <taxon>lamiids</taxon>
        <taxon>Gentianales</taxon>
        <taxon>Apocynaceae</taxon>
        <taxon>Rauvolfioideae</taxon>
        <taxon>Vinceae</taxon>
        <taxon>Catharanthinae</taxon>
        <taxon>Catharanthus</taxon>
    </lineage>
</organism>
<sequence length="990" mass="107190">MIEVALAIATSKLVKRINGVLILEEVIGLTAKNANGLASTVSNSKCVYVAGCVVVVYDIESCAQAHLMVSHRMPKPLSCVAISRDASFVAAGESGYQPAVVLWKASTLTLLGELKGHQCGVACIAFSPDGKHLASVGYADDGYICLWELRSQTILTKIKVCSAVASVSFSLDAKFIVTAGRKHLKIWTVELPARSFPSTRAMSINGKPLNVGHFKGHSFVAVTYPQWTDKRPVENTRESSSVYALADTGILCLLSSGMAITKSVDLKVKKGLALSVSCRLVACACNNGIVKLFTISSLQNAGTLHFTSAKRFNKANTVDCHEHLNQSKVQPMPPVPDAIAFVIYDDHSLYVWNLDDVNKVSRCCVLVSHGACIWDIKNLSCENMHDPSLACVAKGCPGGVSFATCSADGSIRLWDLAMQPHLSEDCTSLAAYDDSPATKLGCAKYLVSAGIFERDSVASGILSPGFRSMAVSSDGKYLAAGDCLGNVHIFNLFTSNYFCIQDAHDAEVMSLSFSLASKKTMVCDEVTEGHHFLASGGQDRMIHIYDVERNFDLIGSVDEHSDAVSSVKFISNGRKVVSCSTDRSLMLHDLAMTQMALKISQGHQIASQETICDIEIDPLTETAFIVGEDKKINALDISSGKLVRSIRHQRDLGHPTKVIVDPGCSFVLCSFSNGSIFMYDYLSGERVAQAAGHGGVITGVIFLPDCKRLASVGDDSCIFIWKVPGHLSTRMLQRMKENSCPSALESITDPVTACNLKSCQVDDQQCQFSPGNLKHGNQRHIYEGRGLEENSTFNFSISKLPKWAQDKVTPPGSLTAHPTASSKQGGQQHFSSSINCEGGDSIASPASKSPSRYGNKGFQQLSSSMSRNSSDAYDNQGSPKHQRRYRNPSTESSFDVTKHTEEANKLLSKHLIYQSSDTLHNRMDQCSSLCMEEVANQTSANLHLASSEREVSLELADGGSNMDFPDKDLCLSTELKCSHSPRNLQVISIR</sequence>
<dbReference type="EMBL" id="CM044705">
    <property type="protein sequence ID" value="KAI5663660.1"/>
    <property type="molecule type" value="Genomic_DNA"/>
</dbReference>
<protein>
    <submittedName>
        <fullName evidence="1">Uncharacterized protein</fullName>
    </submittedName>
</protein>
<proteinExistence type="predicted"/>
<evidence type="ECO:0000313" key="1">
    <source>
        <dbReference type="EMBL" id="KAI5663660.1"/>
    </source>
</evidence>
<dbReference type="Proteomes" id="UP001060085">
    <property type="component" value="Linkage Group LG05"/>
</dbReference>
<gene>
    <name evidence="1" type="ORF">M9H77_22983</name>
</gene>
<reference evidence="2" key="1">
    <citation type="journal article" date="2023" name="Nat. Plants">
        <title>Single-cell RNA sequencing provides a high-resolution roadmap for understanding the multicellular compartmentation of specialized metabolism.</title>
        <authorList>
            <person name="Sun S."/>
            <person name="Shen X."/>
            <person name="Li Y."/>
            <person name="Li Y."/>
            <person name="Wang S."/>
            <person name="Li R."/>
            <person name="Zhang H."/>
            <person name="Shen G."/>
            <person name="Guo B."/>
            <person name="Wei J."/>
            <person name="Xu J."/>
            <person name="St-Pierre B."/>
            <person name="Chen S."/>
            <person name="Sun C."/>
        </authorList>
    </citation>
    <scope>NUCLEOTIDE SEQUENCE [LARGE SCALE GENOMIC DNA]</scope>
</reference>
<evidence type="ECO:0000313" key="2">
    <source>
        <dbReference type="Proteomes" id="UP001060085"/>
    </source>
</evidence>